<dbReference type="Proteomes" id="UP001597319">
    <property type="component" value="Unassembled WGS sequence"/>
</dbReference>
<proteinExistence type="predicted"/>
<dbReference type="RefSeq" id="WP_378292673.1">
    <property type="nucleotide sequence ID" value="NZ_JBHULE010000019.1"/>
</dbReference>
<protein>
    <submittedName>
        <fullName evidence="1">Uncharacterized protein</fullName>
    </submittedName>
</protein>
<sequence length="1154" mass="131572">MNKHIRVCAKNFSFVSMRIFTVLGFLLLFSTHTLMGQDASINFRSKKVRVTDTIRIDSVSINSFNFKLLSKQGVVIDSTLYQVNFENASVILSPQIESKNDSITIQYYRYPDFLTKKYFEFDPSIIVEQSGDLQKLYSLSEANNNKEFKPFDGLTTNGSISRGVTVGSNQSTVLNSELDLQISGKISDNISLRASIQDANVPVQQSGYSQNLDEFDQVFIELYSKNWNVRAGDVQLQNTTSYFNRFTKNVQGISINGTLNHPESKTGLFASGALVRGVFTRSQFTGQEGNQGPYKLTGPNGELFILIVSGSERVYVNGLLLERGENKDYIIDYNAGEVRFNPTYPITSDMRISIEYQTTERNYSRIIVYGGGEHTSNKLKIGAFVYSENDAKNQPLQQNLSDPQKEILANAGDDTSQMISPSAVPDVFSENKILYRRDIIDGQEVFVFSNNPEDELFNVRFSLVGDNQGDYIVGDVTTISRIFEYVAPIDGIPQGNFAPVVQLVAPTKLQTAVIQGSYIPNEKTSVGFEISGSKNDLNLFSDLDDNDNDGVAGRLQLMQRIFSRDSSWTMNVFANGDYIQKEFKSIERIYNVEFNRDWNLNNPLGDQQFWASGLELLHPKKGFTRYSFQHLNFSENYNGNRHLLGTELRLNKLGLSLYSSLLNSKNADLDSRFFRMYSTLTYSFPKNWIGGKIATEENKEINLSDQTFTLNTQRFKSYEVFSGVGDSTKIYAEIGYRHRINDSVKNNLLDKVSTSNTYFLKSNLLSTTNTQLSLFVNYRTLNNEDQNREDEQSLNSRLLYNQKFFGGKINWNTVFETNSGTLPQQEFTYVQVDPGQGTYTWNDYNNNGIQELEEFEIAQFTDEATYLRVLLPNQLFVKTHQNRLSQIITLNPISWSGSKNKTKKILSHFYNQTSYIVDRKNLRDDTSFDLNPFRKDENELALNLSFRNTLFFNRGKQRYTTSYTFLSTKNTSLQVTGLQENIINSHQFIFAHKMAKTWLFDLKNELIETESISENFTNRNYILEGYKIEPKLSYLLSPQTQFSVFYLLNNQENISGEEALAQQKLGVSFAYANKQQVSVTGEFNYFNNDFTGNAFSPVGYQLLNGLQPGDNYTWSLLAQKKLTKYLDLNVSYLGRKSETADTIHTGSVQLRAYF</sequence>
<gene>
    <name evidence="1" type="ORF">ACFSR1_11735</name>
</gene>
<evidence type="ECO:0000313" key="2">
    <source>
        <dbReference type="Proteomes" id="UP001597319"/>
    </source>
</evidence>
<keyword evidence="2" id="KW-1185">Reference proteome</keyword>
<reference evidence="2" key="1">
    <citation type="journal article" date="2019" name="Int. J. Syst. Evol. Microbiol.">
        <title>The Global Catalogue of Microorganisms (GCM) 10K type strain sequencing project: providing services to taxonomists for standard genome sequencing and annotation.</title>
        <authorList>
            <consortium name="The Broad Institute Genomics Platform"/>
            <consortium name="The Broad Institute Genome Sequencing Center for Infectious Disease"/>
            <person name="Wu L."/>
            <person name="Ma J."/>
        </authorList>
    </citation>
    <scope>NUCLEOTIDE SEQUENCE [LARGE SCALE GENOMIC DNA]</scope>
    <source>
        <strain evidence="2">KCTC 52274</strain>
    </source>
</reference>
<organism evidence="1 2">
    <name type="scientific">Aquimarina rubra</name>
    <dbReference type="NCBI Taxonomy" id="1920033"/>
    <lineage>
        <taxon>Bacteria</taxon>
        <taxon>Pseudomonadati</taxon>
        <taxon>Bacteroidota</taxon>
        <taxon>Flavobacteriia</taxon>
        <taxon>Flavobacteriales</taxon>
        <taxon>Flavobacteriaceae</taxon>
        <taxon>Aquimarina</taxon>
    </lineage>
</organism>
<evidence type="ECO:0000313" key="1">
    <source>
        <dbReference type="EMBL" id="MFD2563340.1"/>
    </source>
</evidence>
<dbReference type="EMBL" id="JBHULE010000019">
    <property type="protein sequence ID" value="MFD2563340.1"/>
    <property type="molecule type" value="Genomic_DNA"/>
</dbReference>
<name>A0ABW5LET7_9FLAO</name>
<accession>A0ABW5LET7</accession>
<comment type="caution">
    <text evidence="1">The sequence shown here is derived from an EMBL/GenBank/DDBJ whole genome shotgun (WGS) entry which is preliminary data.</text>
</comment>